<dbReference type="AlphaFoldDB" id="A0AAE0SB78"/>
<feature type="region of interest" description="Disordered" evidence="1">
    <location>
        <begin position="19"/>
        <end position="39"/>
    </location>
</feature>
<organism evidence="2 3">
    <name type="scientific">Potamilus streckersoni</name>
    <dbReference type="NCBI Taxonomy" id="2493646"/>
    <lineage>
        <taxon>Eukaryota</taxon>
        <taxon>Metazoa</taxon>
        <taxon>Spiralia</taxon>
        <taxon>Lophotrochozoa</taxon>
        <taxon>Mollusca</taxon>
        <taxon>Bivalvia</taxon>
        <taxon>Autobranchia</taxon>
        <taxon>Heteroconchia</taxon>
        <taxon>Palaeoheterodonta</taxon>
        <taxon>Unionida</taxon>
        <taxon>Unionoidea</taxon>
        <taxon>Unionidae</taxon>
        <taxon>Ambleminae</taxon>
        <taxon>Lampsilini</taxon>
        <taxon>Potamilus</taxon>
    </lineage>
</organism>
<name>A0AAE0SB78_9BIVA</name>
<reference evidence="2" key="1">
    <citation type="journal article" date="2021" name="Genome Biol. Evol.">
        <title>A High-Quality Reference Genome for a Parasitic Bivalve with Doubly Uniparental Inheritance (Bivalvia: Unionida).</title>
        <authorList>
            <person name="Smith C.H."/>
        </authorList>
    </citation>
    <scope>NUCLEOTIDE SEQUENCE</scope>
    <source>
        <strain evidence="2">CHS0354</strain>
    </source>
</reference>
<evidence type="ECO:0000313" key="2">
    <source>
        <dbReference type="EMBL" id="KAK3588669.1"/>
    </source>
</evidence>
<dbReference type="Proteomes" id="UP001195483">
    <property type="component" value="Unassembled WGS sequence"/>
</dbReference>
<comment type="caution">
    <text evidence="2">The sequence shown here is derived from an EMBL/GenBank/DDBJ whole genome shotgun (WGS) entry which is preliminary data.</text>
</comment>
<proteinExistence type="predicted"/>
<accession>A0AAE0SB78</accession>
<gene>
    <name evidence="2" type="ORF">CHS0354_033516</name>
</gene>
<dbReference type="EMBL" id="JAEAOA010001964">
    <property type="protein sequence ID" value="KAK3588669.1"/>
    <property type="molecule type" value="Genomic_DNA"/>
</dbReference>
<keyword evidence="3" id="KW-1185">Reference proteome</keyword>
<reference evidence="2" key="3">
    <citation type="submission" date="2023-05" db="EMBL/GenBank/DDBJ databases">
        <authorList>
            <person name="Smith C.H."/>
        </authorList>
    </citation>
    <scope>NUCLEOTIDE SEQUENCE</scope>
    <source>
        <strain evidence="2">CHS0354</strain>
        <tissue evidence="2">Mantle</tissue>
    </source>
</reference>
<reference evidence="2" key="2">
    <citation type="journal article" date="2021" name="Genome Biol. Evol.">
        <title>Developing a high-quality reference genome for a parasitic bivalve with doubly uniparental inheritance (Bivalvia: Unionida).</title>
        <authorList>
            <person name="Smith C.H."/>
        </authorList>
    </citation>
    <scope>NUCLEOTIDE SEQUENCE</scope>
    <source>
        <strain evidence="2">CHS0354</strain>
        <tissue evidence="2">Mantle</tissue>
    </source>
</reference>
<protein>
    <submittedName>
        <fullName evidence="2">Uncharacterized protein</fullName>
    </submittedName>
</protein>
<evidence type="ECO:0000313" key="3">
    <source>
        <dbReference type="Proteomes" id="UP001195483"/>
    </source>
</evidence>
<sequence>MSAQVSELRRDIQKQLLAGPPGVAVPHPTQASGSDLVASETISRRNTRTLILARTHIVTRTQTKLKNLQKSKKPSH</sequence>
<evidence type="ECO:0000256" key="1">
    <source>
        <dbReference type="SAM" id="MobiDB-lite"/>
    </source>
</evidence>